<feature type="compositionally biased region" description="Basic and acidic residues" evidence="1">
    <location>
        <begin position="381"/>
        <end position="395"/>
    </location>
</feature>
<accession>A0A6J8BR32</accession>
<feature type="compositionally biased region" description="Basic and acidic residues" evidence="1">
    <location>
        <begin position="339"/>
        <end position="362"/>
    </location>
</feature>
<evidence type="ECO:0008006" key="4">
    <source>
        <dbReference type="Google" id="ProtNLM"/>
    </source>
</evidence>
<dbReference type="AlphaFoldDB" id="A0A6J8BR32"/>
<feature type="region of interest" description="Disordered" evidence="1">
    <location>
        <begin position="339"/>
        <end position="415"/>
    </location>
</feature>
<feature type="compositionally biased region" description="Polar residues" evidence="1">
    <location>
        <begin position="216"/>
        <end position="226"/>
    </location>
</feature>
<evidence type="ECO:0000256" key="1">
    <source>
        <dbReference type="SAM" id="MobiDB-lite"/>
    </source>
</evidence>
<sequence length="1022" mass="118426">MPLIGKDSPNPHTTTNTRSKTGATTIKHTLGSNQATFELKNENIYLWRRALLIRYFKILGSHEKAKVEWNDFDQKSKLIEIADDKRAFTNQLPKKELFKSAVSITLDKQKLFLITIYYTTKKATIKGQGTSEWLQSEFKVINETINKIKEIKQKGNLPCDVDKIFSELKFKKNELIDIESADDLEPIAERVHAHKALNDIENIHVPSETETENETFKPNTSVLNNQEENDQAKMKILESELEKIRSEQTRHKEEITQMKTTIHDLEIELVKKDSELQAVHNLCTNLQTNLNKIENMNEQIDKEKSLKIKKNEDRLKELANERNKEIQRVVKMEQNIKDLQHKTEKEAEERVEDQTYHAETKSKNTKVPVESVVEDNTQSERISEKKNSEKNEPERSNNNIKSYAGVRNPTLRNESSRHSDTYDLLIIGSSIIKDLDGKRMYKNRKVKIITLHDKTVFGAIQYIKSFRDKAKHIMFQIGSNDIEQKTPDEVIQEIEELVRGHDDITQMQQSLLPEYFVDGIHIKGHGIPIMVMSIKRVLNTLLNVKLWENNEYNTKTNPVRDSGIPYQMPSSMTSRKQRDHQAFEQKSHFNNPIHVGSESAMNGRNKIVNMMELMLQEMRKGQWFSGLQQNKKDLYAQMSNCYKNLSISSWNVHGLGDKLKDELFIENLKGDINILLETWKGESKEFKLEGHCIISKSRKKRKKARRYSGGIIVTIKKSYFKGITYLKEATTSPNRLWLKLNKNFFGFVHDIYLCALYIPPFSSSHYDNDFLENKISSFSMNGQIVLIGDLNARTGQRADYIVNDSDHINNFDGFDLLPENYITDSDIKRNNQDTSVNTVGTKLLDLCLSSRLRLLNGRFLGDSLGYYTYMLSSGFSTVDYAVVSESLLSSVKYFKTNDFTYLSDHVQITLYMKCSINIDKEIGLEEKGWHWIKSYKWTENSKLKLIDALLTENVKNEIIEFEMVNYEENQVGVDEATEKLTKILDNISSLSCKSNSKTKRRKKKRYLNKFGQTMLYMKPSVK</sequence>
<gene>
    <name evidence="2" type="ORF">MCOR_21066</name>
</gene>
<reference evidence="2 3" key="1">
    <citation type="submission" date="2020-06" db="EMBL/GenBank/DDBJ databases">
        <authorList>
            <person name="Li R."/>
            <person name="Bekaert M."/>
        </authorList>
    </citation>
    <scope>NUCLEOTIDE SEQUENCE [LARGE SCALE GENOMIC DNA]</scope>
    <source>
        <strain evidence="3">wild</strain>
    </source>
</reference>
<dbReference type="EMBL" id="CACVKT020003731">
    <property type="protein sequence ID" value="CAC5385530.1"/>
    <property type="molecule type" value="Genomic_DNA"/>
</dbReference>
<dbReference type="Gene3D" id="3.60.10.10">
    <property type="entry name" value="Endonuclease/exonuclease/phosphatase"/>
    <property type="match status" value="1"/>
</dbReference>
<feature type="region of interest" description="Disordered" evidence="1">
    <location>
        <begin position="207"/>
        <end position="230"/>
    </location>
</feature>
<dbReference type="OrthoDB" id="6181681at2759"/>
<proteinExistence type="predicted"/>
<organism evidence="2 3">
    <name type="scientific">Mytilus coruscus</name>
    <name type="common">Sea mussel</name>
    <dbReference type="NCBI Taxonomy" id="42192"/>
    <lineage>
        <taxon>Eukaryota</taxon>
        <taxon>Metazoa</taxon>
        <taxon>Spiralia</taxon>
        <taxon>Lophotrochozoa</taxon>
        <taxon>Mollusca</taxon>
        <taxon>Bivalvia</taxon>
        <taxon>Autobranchia</taxon>
        <taxon>Pteriomorphia</taxon>
        <taxon>Mytilida</taxon>
        <taxon>Mytiloidea</taxon>
        <taxon>Mytilidae</taxon>
        <taxon>Mytilinae</taxon>
        <taxon>Mytilus</taxon>
    </lineage>
</organism>
<keyword evidence="3" id="KW-1185">Reference proteome</keyword>
<dbReference type="SUPFAM" id="SSF56219">
    <property type="entry name" value="DNase I-like"/>
    <property type="match status" value="1"/>
</dbReference>
<dbReference type="Proteomes" id="UP000507470">
    <property type="component" value="Unassembled WGS sequence"/>
</dbReference>
<dbReference type="InterPro" id="IPR036691">
    <property type="entry name" value="Endo/exonu/phosph_ase_sf"/>
</dbReference>
<feature type="region of interest" description="Disordered" evidence="1">
    <location>
        <begin position="1"/>
        <end position="20"/>
    </location>
</feature>
<name>A0A6J8BR32_MYTCO</name>
<evidence type="ECO:0000313" key="3">
    <source>
        <dbReference type="Proteomes" id="UP000507470"/>
    </source>
</evidence>
<protein>
    <recommendedName>
        <fullName evidence="4">Endonuclease/exonuclease/phosphatase domain-containing protein</fullName>
    </recommendedName>
</protein>
<feature type="compositionally biased region" description="Polar residues" evidence="1">
    <location>
        <begin position="10"/>
        <end position="20"/>
    </location>
</feature>
<evidence type="ECO:0000313" key="2">
    <source>
        <dbReference type="EMBL" id="CAC5385530.1"/>
    </source>
</evidence>